<sequence length="35" mass="3636">MTAFMGTFATMQDPVFLMTAAGSSLLEIQLGNVAA</sequence>
<organism evidence="1 2">
    <name type="scientific">Hymenobacter mucosus</name>
    <dbReference type="NCBI Taxonomy" id="1411120"/>
    <lineage>
        <taxon>Bacteria</taxon>
        <taxon>Pseudomonadati</taxon>
        <taxon>Bacteroidota</taxon>
        <taxon>Cytophagia</taxon>
        <taxon>Cytophagales</taxon>
        <taxon>Hymenobacteraceae</taxon>
        <taxon>Hymenobacter</taxon>
    </lineage>
</organism>
<dbReference type="EMBL" id="FZNS01000005">
    <property type="protein sequence ID" value="SNR69105.1"/>
    <property type="molecule type" value="Genomic_DNA"/>
</dbReference>
<proteinExistence type="predicted"/>
<dbReference type="AlphaFoldDB" id="A0A238YD15"/>
<protein>
    <submittedName>
        <fullName evidence="1">Uncharacterized protein</fullName>
    </submittedName>
</protein>
<reference evidence="2" key="1">
    <citation type="submission" date="2017-06" db="EMBL/GenBank/DDBJ databases">
        <authorList>
            <person name="Varghese N."/>
            <person name="Submissions S."/>
        </authorList>
    </citation>
    <scope>NUCLEOTIDE SEQUENCE [LARGE SCALE GENOMIC DNA]</scope>
    <source>
        <strain evidence="2">DSM 28041</strain>
    </source>
</reference>
<keyword evidence="2" id="KW-1185">Reference proteome</keyword>
<name>A0A238YD15_9BACT</name>
<gene>
    <name evidence="1" type="ORF">SAMN06269173_105151</name>
</gene>
<dbReference type="Proteomes" id="UP000198310">
    <property type="component" value="Unassembled WGS sequence"/>
</dbReference>
<accession>A0A238YD15</accession>
<evidence type="ECO:0000313" key="2">
    <source>
        <dbReference type="Proteomes" id="UP000198310"/>
    </source>
</evidence>
<evidence type="ECO:0000313" key="1">
    <source>
        <dbReference type="EMBL" id="SNR69105.1"/>
    </source>
</evidence>